<evidence type="ECO:0000313" key="6">
    <source>
        <dbReference type="Proteomes" id="UP001057134"/>
    </source>
</evidence>
<keyword evidence="1" id="KW-0805">Transcription regulation</keyword>
<dbReference type="Proteomes" id="UP001057134">
    <property type="component" value="Chromosome"/>
</dbReference>
<dbReference type="RefSeq" id="WP_249860433.1">
    <property type="nucleotide sequence ID" value="NZ_CP027059.1"/>
</dbReference>
<keyword evidence="6" id="KW-1185">Reference proteome</keyword>
<keyword evidence="2" id="KW-0238">DNA-binding</keyword>
<sequence>MTLNLHTLFRPVQGNGRIAFQRYVELPPSLALRPYVSCYWASEPALAEAGSNATIRAGNADTAETAPKDRVLPDGCADVLFECDTAEGCGSVRFCGILERPFPISYDEAKPVRKFGIRFLPGGAYPFIRDHLSGFTNRHVALGCIWRPAAAAEWGERVMREPSLAGKVRVAEQYLLALLHRTSPAPDAALSNLLHRMFTSKGTIAIVQLAEAEVIGVRRMNRLFERHIGLSPKKFAGIVRFQSMLRTIEARSAADGLSLAFDHGFFDQSHMIRDFQRYYGASPLTAVQEFGGVSDFYNPPSG</sequence>
<name>A0ABY4RRW9_9BACL</name>
<dbReference type="PANTHER" id="PTHR46796">
    <property type="entry name" value="HTH-TYPE TRANSCRIPTIONAL ACTIVATOR RHAS-RELATED"/>
    <property type="match status" value="1"/>
</dbReference>
<accession>A0ABY4RRW9</accession>
<dbReference type="InterPro" id="IPR050204">
    <property type="entry name" value="AraC_XylS_family_regulators"/>
</dbReference>
<reference evidence="5" key="1">
    <citation type="submission" date="2018-02" db="EMBL/GenBank/DDBJ databases">
        <authorList>
            <person name="Kim S.-K."/>
            <person name="Jung H.-I."/>
            <person name="Lee S.-W."/>
        </authorList>
    </citation>
    <scope>NUCLEOTIDE SEQUENCE</scope>
    <source>
        <strain evidence="5">SK3146</strain>
    </source>
</reference>
<dbReference type="PANTHER" id="PTHR46796:SF13">
    <property type="entry name" value="HTH-TYPE TRANSCRIPTIONAL ACTIVATOR RHAS"/>
    <property type="match status" value="1"/>
</dbReference>
<protein>
    <submittedName>
        <fullName evidence="5">Helix-turn-helix domain protein</fullName>
    </submittedName>
</protein>
<keyword evidence="3" id="KW-0804">Transcription</keyword>
<dbReference type="SMART" id="SM00342">
    <property type="entry name" value="HTH_ARAC"/>
    <property type="match status" value="1"/>
</dbReference>
<dbReference type="Pfam" id="PF20240">
    <property type="entry name" value="DUF6597"/>
    <property type="match status" value="1"/>
</dbReference>
<dbReference type="InterPro" id="IPR018060">
    <property type="entry name" value="HTH_AraC"/>
</dbReference>
<evidence type="ECO:0000313" key="5">
    <source>
        <dbReference type="EMBL" id="UQZ84692.1"/>
    </source>
</evidence>
<proteinExistence type="predicted"/>
<dbReference type="PROSITE" id="PS01124">
    <property type="entry name" value="HTH_ARAC_FAMILY_2"/>
    <property type="match status" value="1"/>
</dbReference>
<dbReference type="InterPro" id="IPR046532">
    <property type="entry name" value="DUF6597"/>
</dbReference>
<evidence type="ECO:0000256" key="2">
    <source>
        <dbReference type="ARBA" id="ARBA00023125"/>
    </source>
</evidence>
<dbReference type="Pfam" id="PF12833">
    <property type="entry name" value="HTH_18"/>
    <property type="match status" value="1"/>
</dbReference>
<dbReference type="Gene3D" id="1.10.10.60">
    <property type="entry name" value="Homeodomain-like"/>
    <property type="match status" value="1"/>
</dbReference>
<reference evidence="5" key="2">
    <citation type="journal article" date="2021" name="J Anim Sci Technol">
        <title>Complete genome sequence of Paenibacillus konkukensis sp. nov. SK3146 as a potential probiotic strain.</title>
        <authorList>
            <person name="Jung H.I."/>
            <person name="Park S."/>
            <person name="Niu K.M."/>
            <person name="Lee S.W."/>
            <person name="Kothari D."/>
            <person name="Yi K.J."/>
            <person name="Kim S.K."/>
        </authorList>
    </citation>
    <scope>NUCLEOTIDE SEQUENCE</scope>
    <source>
        <strain evidence="5">SK3146</strain>
    </source>
</reference>
<dbReference type="EMBL" id="CP027059">
    <property type="protein sequence ID" value="UQZ84692.1"/>
    <property type="molecule type" value="Genomic_DNA"/>
</dbReference>
<evidence type="ECO:0000256" key="3">
    <source>
        <dbReference type="ARBA" id="ARBA00023163"/>
    </source>
</evidence>
<evidence type="ECO:0000256" key="1">
    <source>
        <dbReference type="ARBA" id="ARBA00023015"/>
    </source>
</evidence>
<feature type="domain" description="HTH araC/xylS-type" evidence="4">
    <location>
        <begin position="188"/>
        <end position="289"/>
    </location>
</feature>
<organism evidence="5 6">
    <name type="scientific">Paenibacillus konkukensis</name>
    <dbReference type="NCBI Taxonomy" id="2020716"/>
    <lineage>
        <taxon>Bacteria</taxon>
        <taxon>Bacillati</taxon>
        <taxon>Bacillota</taxon>
        <taxon>Bacilli</taxon>
        <taxon>Bacillales</taxon>
        <taxon>Paenibacillaceae</taxon>
        <taxon>Paenibacillus</taxon>
    </lineage>
</organism>
<gene>
    <name evidence="5" type="ORF">SK3146_03947</name>
</gene>
<evidence type="ECO:0000259" key="4">
    <source>
        <dbReference type="PROSITE" id="PS01124"/>
    </source>
</evidence>